<evidence type="ECO:0000313" key="11">
    <source>
        <dbReference type="Proteomes" id="UP000198226"/>
    </source>
</evidence>
<dbReference type="PRINTS" id="PR00134">
    <property type="entry name" value="GLHYDRLASE10"/>
</dbReference>
<evidence type="ECO:0000256" key="3">
    <source>
        <dbReference type="ARBA" id="ARBA00022651"/>
    </source>
</evidence>
<evidence type="ECO:0000256" key="6">
    <source>
        <dbReference type="ARBA" id="ARBA00023277"/>
    </source>
</evidence>
<name>A0A109IL34_9ACTN</name>
<dbReference type="PANTHER" id="PTHR31490">
    <property type="entry name" value="GLYCOSYL HYDROLASE"/>
    <property type="match status" value="1"/>
</dbReference>
<dbReference type="InterPro" id="IPR017853">
    <property type="entry name" value="GH"/>
</dbReference>
<evidence type="ECO:0000256" key="8">
    <source>
        <dbReference type="ARBA" id="ARBA00023326"/>
    </source>
</evidence>
<dbReference type="OrthoDB" id="3255194at2"/>
<accession>A0A109IL34</accession>
<dbReference type="Pfam" id="PF00331">
    <property type="entry name" value="Glyco_hydro_10"/>
    <property type="match status" value="1"/>
</dbReference>
<evidence type="ECO:0000256" key="1">
    <source>
        <dbReference type="ARBA" id="ARBA00000681"/>
    </source>
</evidence>
<proteinExistence type="inferred from homology"/>
<dbReference type="SUPFAM" id="SSF51445">
    <property type="entry name" value="(Trans)glycosidases"/>
    <property type="match status" value="1"/>
</dbReference>
<dbReference type="InterPro" id="IPR001000">
    <property type="entry name" value="GH10_dom"/>
</dbReference>
<evidence type="ECO:0000256" key="4">
    <source>
        <dbReference type="ARBA" id="ARBA00022729"/>
    </source>
</evidence>
<dbReference type="RefSeq" id="WP_067306855.1">
    <property type="nucleotide sequence ID" value="NZ_LRMV01000046.1"/>
</dbReference>
<sequence>MMLRRWMAAGLVAVATAGVLNAVPATAQRPYDPTAQSLRALGQRHGLYVGTAVDMAALADPAEPRYREIVRDEFSTVTAENVMKWEALEPTRGTYDWSAADELVATARRNGQKVRGHVLVWHSQLPKWLTDGVADGSIDNTELRSILRKHITTVASRYRGRIWQWDVVNEAVSDPWDTPPTLHYKGFWAEHLGPGYVADAFRWARAADPTALLFYNDYNIEAFGSGDPANDKTQFVYDMVKGLLARGVPIDGVGSQGHLGTQYGNYDTLQVADALHRFAGLGLSTAFTEVDVRSRLTDGVQAGDSEEINPRLQASAANFHVLLQACLAEPRCLSFTVWGFTDRHSWVPGTFDDPPQGLATIYDENYQPKRAYQVMKGDLIYAGPPYVRMRATPKPRR</sequence>
<keyword evidence="6 9" id="KW-0119">Carbohydrate metabolism</keyword>
<dbReference type="GO" id="GO:0045493">
    <property type="term" value="P:xylan catabolic process"/>
    <property type="evidence" value="ECO:0007669"/>
    <property type="project" value="UniProtKB-KW"/>
</dbReference>
<comment type="similarity">
    <text evidence="2 9">Belongs to the glycosyl hydrolase 10 (cellulase F) family.</text>
</comment>
<keyword evidence="7 9" id="KW-0326">Glycosidase</keyword>
<dbReference type="EMBL" id="LT607752">
    <property type="protein sequence ID" value="SCG38490.1"/>
    <property type="molecule type" value="Genomic_DNA"/>
</dbReference>
<dbReference type="AlphaFoldDB" id="A0A109IL34"/>
<keyword evidence="4" id="KW-0732">Signal</keyword>
<keyword evidence="8 9" id="KW-0624">Polysaccharide degradation</keyword>
<evidence type="ECO:0000256" key="2">
    <source>
        <dbReference type="ARBA" id="ARBA00007495"/>
    </source>
</evidence>
<dbReference type="PANTHER" id="PTHR31490:SF88">
    <property type="entry name" value="BETA-XYLANASE"/>
    <property type="match status" value="1"/>
</dbReference>
<keyword evidence="3 10" id="KW-0858">Xylan degradation</keyword>
<evidence type="ECO:0000256" key="7">
    <source>
        <dbReference type="ARBA" id="ARBA00023295"/>
    </source>
</evidence>
<protein>
    <recommendedName>
        <fullName evidence="9">Beta-xylanase</fullName>
        <ecNumber evidence="9">3.2.1.8</ecNumber>
    </recommendedName>
</protein>
<reference evidence="11" key="1">
    <citation type="submission" date="2016-06" db="EMBL/GenBank/DDBJ databases">
        <authorList>
            <person name="Varghese N."/>
            <person name="Submissions Spin"/>
        </authorList>
    </citation>
    <scope>NUCLEOTIDE SEQUENCE [LARGE SCALE GENOMIC DNA]</scope>
    <source>
        <strain evidence="11">DSM 44983</strain>
    </source>
</reference>
<dbReference type="Gene3D" id="3.20.20.80">
    <property type="entry name" value="Glycosidases"/>
    <property type="match status" value="1"/>
</dbReference>
<evidence type="ECO:0000256" key="5">
    <source>
        <dbReference type="ARBA" id="ARBA00022801"/>
    </source>
</evidence>
<dbReference type="GO" id="GO:0031176">
    <property type="term" value="F:endo-1,4-beta-xylanase activity"/>
    <property type="evidence" value="ECO:0007669"/>
    <property type="project" value="UniProtKB-EC"/>
</dbReference>
<comment type="catalytic activity">
    <reaction evidence="1 9">
        <text>Endohydrolysis of (1-&gt;4)-beta-D-xylosidic linkages in xylans.</text>
        <dbReference type="EC" id="3.2.1.8"/>
    </reaction>
</comment>
<gene>
    <name evidence="10" type="ORF">GA0070623_0446</name>
</gene>
<dbReference type="Proteomes" id="UP000198226">
    <property type="component" value="Chromosome I"/>
</dbReference>
<evidence type="ECO:0000256" key="9">
    <source>
        <dbReference type="RuleBase" id="RU361174"/>
    </source>
</evidence>
<dbReference type="EC" id="3.2.1.8" evidence="9"/>
<dbReference type="InterPro" id="IPR044846">
    <property type="entry name" value="GH10"/>
</dbReference>
<organism evidence="10 11">
    <name type="scientific">Micromonospora rifamycinica</name>
    <dbReference type="NCBI Taxonomy" id="291594"/>
    <lineage>
        <taxon>Bacteria</taxon>
        <taxon>Bacillati</taxon>
        <taxon>Actinomycetota</taxon>
        <taxon>Actinomycetes</taxon>
        <taxon>Micromonosporales</taxon>
        <taxon>Micromonosporaceae</taxon>
        <taxon>Micromonospora</taxon>
    </lineage>
</organism>
<keyword evidence="5 9" id="KW-0378">Hydrolase</keyword>
<dbReference type="PROSITE" id="PS51760">
    <property type="entry name" value="GH10_2"/>
    <property type="match status" value="1"/>
</dbReference>
<evidence type="ECO:0000313" key="10">
    <source>
        <dbReference type="EMBL" id="SCG38490.1"/>
    </source>
</evidence>
<dbReference type="SMART" id="SM00633">
    <property type="entry name" value="Glyco_10"/>
    <property type="match status" value="1"/>
</dbReference>
<keyword evidence="11" id="KW-1185">Reference proteome</keyword>